<dbReference type="InterPro" id="IPR004088">
    <property type="entry name" value="KH_dom_type_1"/>
</dbReference>
<reference evidence="10" key="1">
    <citation type="journal article" date="2023" name="Science">
        <title>Genome structures resolve the early diversification of teleost fishes.</title>
        <authorList>
            <person name="Parey E."/>
            <person name="Louis A."/>
            <person name="Montfort J."/>
            <person name="Bouchez O."/>
            <person name="Roques C."/>
            <person name="Iampietro C."/>
            <person name="Lluch J."/>
            <person name="Castinel A."/>
            <person name="Donnadieu C."/>
            <person name="Desvignes T."/>
            <person name="Floi Bucao C."/>
            <person name="Jouanno E."/>
            <person name="Wen M."/>
            <person name="Mejri S."/>
            <person name="Dirks R."/>
            <person name="Jansen H."/>
            <person name="Henkel C."/>
            <person name="Chen W.J."/>
            <person name="Zahm M."/>
            <person name="Cabau C."/>
            <person name="Klopp C."/>
            <person name="Thompson A.W."/>
            <person name="Robinson-Rechavi M."/>
            <person name="Braasch I."/>
            <person name="Lecointre G."/>
            <person name="Bobe J."/>
            <person name="Postlethwait J.H."/>
            <person name="Berthelot C."/>
            <person name="Roest Crollius H."/>
            <person name="Guiguen Y."/>
        </authorList>
    </citation>
    <scope>NUCLEOTIDE SEQUENCE</scope>
    <source>
        <strain evidence="10">WJC10195</strain>
    </source>
</reference>
<feature type="compositionally biased region" description="Acidic residues" evidence="8">
    <location>
        <begin position="1308"/>
        <end position="1323"/>
    </location>
</feature>
<dbReference type="InterPro" id="IPR055236">
    <property type="entry name" value="EVH1_PP4R3"/>
</dbReference>
<dbReference type="GO" id="GO:0004654">
    <property type="term" value="F:polyribonucleotide nucleotidyltransferase activity"/>
    <property type="evidence" value="ECO:0007669"/>
    <property type="project" value="InterPro"/>
</dbReference>
<dbReference type="PANTHER" id="PTHR23318:SF18">
    <property type="entry name" value="SERINE_THREONINE-PROTEIN PHOSPHATASE 4 REGULATORY SUBUNIT 3B"/>
    <property type="match status" value="1"/>
</dbReference>
<comment type="similarity">
    <text evidence="1">Belongs to the SMEK family.</text>
</comment>
<keyword evidence="2" id="KW-0963">Cytoplasm</keyword>
<dbReference type="NCBIfam" id="NF008805">
    <property type="entry name" value="PRK11824.1"/>
    <property type="match status" value="1"/>
</dbReference>
<dbReference type="Gene3D" id="1.10.10.400">
    <property type="entry name" value="Polyribonucleotide nucleotidyltransferase, RNA-binding domain"/>
    <property type="match status" value="1"/>
</dbReference>
<evidence type="ECO:0000259" key="9">
    <source>
        <dbReference type="SMART" id="SM00322"/>
    </source>
</evidence>
<dbReference type="GO" id="GO:0072542">
    <property type="term" value="F:protein phosphatase activator activity"/>
    <property type="evidence" value="ECO:0007669"/>
    <property type="project" value="TreeGrafter"/>
</dbReference>
<evidence type="ECO:0000313" key="10">
    <source>
        <dbReference type="EMBL" id="KAJ8360266.1"/>
    </source>
</evidence>
<dbReference type="InterPro" id="IPR015847">
    <property type="entry name" value="ExoRNase_PH_dom2"/>
</dbReference>
<dbReference type="SUPFAM" id="SSF46915">
    <property type="entry name" value="Polynucleotide phosphorylase/guanosine pentaphosphate synthase (PNPase/GPSI), domain 3"/>
    <property type="match status" value="1"/>
</dbReference>
<dbReference type="InterPro" id="IPR036456">
    <property type="entry name" value="PNPase_PH_RNA-bd_sf"/>
</dbReference>
<dbReference type="GO" id="GO:0006974">
    <property type="term" value="P:DNA damage response"/>
    <property type="evidence" value="ECO:0007669"/>
    <property type="project" value="TreeGrafter"/>
</dbReference>
<dbReference type="SMART" id="SM00322">
    <property type="entry name" value="KH"/>
    <property type="match status" value="1"/>
</dbReference>
<dbReference type="GO" id="GO:0006402">
    <property type="term" value="P:mRNA catabolic process"/>
    <property type="evidence" value="ECO:0007669"/>
    <property type="project" value="InterPro"/>
</dbReference>
<dbReference type="PANTHER" id="PTHR23318">
    <property type="entry name" value="ATP SYNTHASE GAMMA-RELATED"/>
    <property type="match status" value="1"/>
</dbReference>
<keyword evidence="3" id="KW-0808">Transferase</keyword>
<accession>A0A9Q1FJY2</accession>
<comment type="caution">
    <text evidence="10">The sequence shown here is derived from an EMBL/GenBank/DDBJ whole genome shotgun (WGS) entry which is preliminary data.</text>
</comment>
<dbReference type="CDD" id="cd09033">
    <property type="entry name" value="KH-I_PNPT1"/>
    <property type="match status" value="1"/>
</dbReference>
<dbReference type="FunFam" id="3.30.230.70:FF:000008">
    <property type="entry name" value="polyribonucleotide nucleotidyltransferase 1, mitochondrial"/>
    <property type="match status" value="1"/>
</dbReference>
<dbReference type="Pfam" id="PF01138">
    <property type="entry name" value="RNase_PH"/>
    <property type="match status" value="2"/>
</dbReference>
<dbReference type="InterPro" id="IPR004087">
    <property type="entry name" value="KH_dom"/>
</dbReference>
<dbReference type="InterPro" id="IPR020568">
    <property type="entry name" value="Ribosomal_Su5_D2-typ_SF"/>
</dbReference>
<feature type="compositionally biased region" description="Low complexity" evidence="8">
    <location>
        <begin position="1344"/>
        <end position="1356"/>
    </location>
</feature>
<protein>
    <recommendedName>
        <fullName evidence="6">Polynucleotide phosphorylase 1</fullName>
    </recommendedName>
</protein>
<keyword evidence="5 7" id="KW-0694">RNA-binding</keyword>
<dbReference type="FunFam" id="3.30.1370.10:FF:000044">
    <property type="entry name" value="Polyribonucleotide nucleotidyltransferase 1, mitochondrial"/>
    <property type="match status" value="1"/>
</dbReference>
<organism evidence="10 11">
    <name type="scientific">Synaphobranchus kaupii</name>
    <name type="common">Kaup's arrowtooth eel</name>
    <dbReference type="NCBI Taxonomy" id="118154"/>
    <lineage>
        <taxon>Eukaryota</taxon>
        <taxon>Metazoa</taxon>
        <taxon>Chordata</taxon>
        <taxon>Craniata</taxon>
        <taxon>Vertebrata</taxon>
        <taxon>Euteleostomi</taxon>
        <taxon>Actinopterygii</taxon>
        <taxon>Neopterygii</taxon>
        <taxon>Teleostei</taxon>
        <taxon>Anguilliformes</taxon>
        <taxon>Synaphobranchidae</taxon>
        <taxon>Synaphobranchus</taxon>
    </lineage>
</organism>
<dbReference type="SUPFAM" id="SSF54791">
    <property type="entry name" value="Eukaryotic type KH-domain (KH-domain type I)"/>
    <property type="match status" value="1"/>
</dbReference>
<dbReference type="GO" id="GO:0005654">
    <property type="term" value="C:nucleoplasm"/>
    <property type="evidence" value="ECO:0007669"/>
    <property type="project" value="TreeGrafter"/>
</dbReference>
<dbReference type="Proteomes" id="UP001152622">
    <property type="component" value="Chromosome 5"/>
</dbReference>
<dbReference type="InterPro" id="IPR001247">
    <property type="entry name" value="ExoRNase_PH_dom1"/>
</dbReference>
<dbReference type="SUPFAM" id="SSF54211">
    <property type="entry name" value="Ribosomal protein S5 domain 2-like"/>
    <property type="match status" value="2"/>
</dbReference>
<dbReference type="InterPro" id="IPR011993">
    <property type="entry name" value="PH-like_dom_sf"/>
</dbReference>
<feature type="domain" description="K Homology" evidence="9">
    <location>
        <begin position="591"/>
        <end position="656"/>
    </location>
</feature>
<evidence type="ECO:0000256" key="7">
    <source>
        <dbReference type="PROSITE-ProRule" id="PRU00117"/>
    </source>
</evidence>
<evidence type="ECO:0000256" key="3">
    <source>
        <dbReference type="ARBA" id="ARBA00022679"/>
    </source>
</evidence>
<dbReference type="SUPFAM" id="SSF48371">
    <property type="entry name" value="ARM repeat"/>
    <property type="match status" value="1"/>
</dbReference>
<dbReference type="GO" id="GO:0030289">
    <property type="term" value="C:protein phosphatase 4 complex"/>
    <property type="evidence" value="ECO:0007669"/>
    <property type="project" value="TreeGrafter"/>
</dbReference>
<dbReference type="Pfam" id="PF00013">
    <property type="entry name" value="KH_1"/>
    <property type="match status" value="1"/>
</dbReference>
<dbReference type="SUPFAM" id="SSF55666">
    <property type="entry name" value="Ribonuclease PH domain 2-like"/>
    <property type="match status" value="2"/>
</dbReference>
<dbReference type="GO" id="GO:0003723">
    <property type="term" value="F:RNA binding"/>
    <property type="evidence" value="ECO:0007669"/>
    <property type="project" value="UniProtKB-UniRule"/>
</dbReference>
<dbReference type="OrthoDB" id="437922at2759"/>
<evidence type="ECO:0000256" key="8">
    <source>
        <dbReference type="SAM" id="MobiDB-lite"/>
    </source>
</evidence>
<dbReference type="InterPro" id="IPR012162">
    <property type="entry name" value="PNPase"/>
</dbReference>
<dbReference type="Pfam" id="PF03725">
    <property type="entry name" value="RNase_PH_C"/>
    <property type="match status" value="1"/>
</dbReference>
<dbReference type="CDD" id="cd11363">
    <property type="entry name" value="RNase_PH_PNPase_1"/>
    <property type="match status" value="1"/>
</dbReference>
<evidence type="ECO:0000256" key="6">
    <source>
        <dbReference type="ARBA" id="ARBA00031451"/>
    </source>
</evidence>
<feature type="region of interest" description="Disordered" evidence="8">
    <location>
        <begin position="1308"/>
        <end position="1416"/>
    </location>
</feature>
<dbReference type="PROSITE" id="PS50084">
    <property type="entry name" value="KH_TYPE_1"/>
    <property type="match status" value="1"/>
</dbReference>
<dbReference type="FunFam" id="1.10.10.400:FF:000001">
    <property type="entry name" value="Polyribonucleotide nucleotidyltransferase 1, mitochondrial"/>
    <property type="match status" value="1"/>
</dbReference>
<keyword evidence="11" id="KW-1185">Reference proteome</keyword>
<proteinExistence type="inferred from homology"/>
<evidence type="ECO:0000256" key="1">
    <source>
        <dbReference type="ARBA" id="ARBA00008809"/>
    </source>
</evidence>
<keyword evidence="4" id="KW-0548">Nucleotidyltransferase</keyword>
<dbReference type="InterPro" id="IPR027408">
    <property type="entry name" value="PNPase/RNase_PH_dom_sf"/>
</dbReference>
<dbReference type="NCBIfam" id="TIGR03591">
    <property type="entry name" value="polynuc_phos"/>
    <property type="match status" value="1"/>
</dbReference>
<name>A0A9Q1FJY2_SYNKA</name>
<feature type="compositionally biased region" description="Acidic residues" evidence="8">
    <location>
        <begin position="1392"/>
        <end position="1404"/>
    </location>
</feature>
<dbReference type="CDD" id="cd11364">
    <property type="entry name" value="RNase_PH_PNPase_2"/>
    <property type="match status" value="1"/>
</dbReference>
<dbReference type="Gene3D" id="3.30.230.70">
    <property type="entry name" value="GHMP Kinase, N-terminal domain"/>
    <property type="match status" value="2"/>
</dbReference>
<dbReference type="InterPro" id="IPR036345">
    <property type="entry name" value="ExoRNase_PH_dom2_sf"/>
</dbReference>
<evidence type="ECO:0000256" key="4">
    <source>
        <dbReference type="ARBA" id="ARBA00022695"/>
    </source>
</evidence>
<dbReference type="GO" id="GO:0006396">
    <property type="term" value="P:RNA processing"/>
    <property type="evidence" value="ECO:0007669"/>
    <property type="project" value="InterPro"/>
</dbReference>
<dbReference type="Gene3D" id="2.30.29.30">
    <property type="entry name" value="Pleckstrin-homology domain (PH domain)/Phosphotyrosine-binding domain (PTB)"/>
    <property type="match status" value="1"/>
</dbReference>
<dbReference type="Pfam" id="PF22972">
    <property type="entry name" value="EVH1_PP4R3"/>
    <property type="match status" value="1"/>
</dbReference>
<dbReference type="InterPro" id="IPR006887">
    <property type="entry name" value="P4R3-like_central_dom"/>
</dbReference>
<dbReference type="InterPro" id="IPR015848">
    <property type="entry name" value="PNPase_PH_RNA-bd_bac/org-type"/>
</dbReference>
<dbReference type="FunFam" id="3.30.230.70:FF:000032">
    <property type="entry name" value="Polyribonucleotide nucleotidyltransferase 1"/>
    <property type="match status" value="1"/>
</dbReference>
<dbReference type="InterPro" id="IPR051137">
    <property type="entry name" value="PP4R3-like"/>
</dbReference>
<evidence type="ECO:0000256" key="2">
    <source>
        <dbReference type="ARBA" id="ARBA00022490"/>
    </source>
</evidence>
<dbReference type="Pfam" id="PF03726">
    <property type="entry name" value="PNPase"/>
    <property type="match status" value="1"/>
</dbReference>
<evidence type="ECO:0000256" key="5">
    <source>
        <dbReference type="ARBA" id="ARBA00022884"/>
    </source>
</evidence>
<sequence>MKQLLRLGFRVACLNLRHCHQSVWSRHGTVRKVGVDLGERKLEISTGRLARFADGCAVVQLGDTSVMVTAVSKTKPTSSQFMPLVVDYRRKAAAAGRIPTNYLRRELGTTDDEILTSRLIDRSIRPLFPAGYFYDTQVVCNLLAVDGVNDPDVLAINGASAALALSDIPWNGPIGAVRMGLVDGEFLVNPTRKQMASSSLNLVVAGALHSQVVMMEAAAENVLQQDFCHAVKLAIKHTQQIILAIQQLAREQGLSKRTPPKLFTAVPEMVEHARQLASDRIYAVFTDFSHDKISRDEAINSIRLDTEGQIKERFPEAEPYDVIEAFSTVSKEVFRNLVLNEYRRCDGRDLTALRDISCDVDVLQPLHGSAVFQRGQTQVLCTVTFDSIESSVKADPVTAALSGIKEKNFMLHYEFPPYATNEIGKLGGMNRRELGHGALAEKALKPVIPSGFPFTIRVTSEVLESNGSSSMASVCGGSLALMDAGVPILSPVAGVAIGLISKPTPEKPSEIQDYRLITDILGIEDYNGDMDFKMAGTSKGISALQADVKIPGLPLKIVMEAIQQATVAKREILAIMNKAIAKPRASRKENGPVVETVRVPVSRRARFVGPGGYNLRRLQAQTGVTINQVDEDTFSVFAPTPSAMSEAQDFITQLCKDDQEMQLEFGAVYTGTIEEIRDSGVMVKLYPNMTPVLLHNSQLDHKRDTLIVWSEAENYDLALSFQEKAGCDEIWEKICQVQGKDPAVEITQDPIDESEEERFEELPETSHLVDLPPCELAKLEEIADLVTSVLSSPIRREKLALALMSDGYIKRLLQLFQECEDLDSREGLHHLYEIVRGVLFLNKAALFEVMFSDDCIMDVVGCLEYDPALVQPKRHREFLTKTAKFKEVIPITDSELRQKIHQTYRVQYIQDIILPTPSVFEENFLSTLTSFIFFNKVEIVSMLQEDEKFLTEVFAQLTDEATEAGKRRELVNFFKEFCAFSQTLQPQNRDAFFKTLANLGILPALEIVMGMDDLQVRAAATDIFSYLVEFSPSMVREFVMQEPQQTDDDVLLINVVIKQMICDSDPELGGAVQLMGLLRTLIDPENMLAPTNKTEKTEFLSFFYKYCMQVLTAPLLANTAEENSSEDSLEGSTKINPVCPDNFQTAQLLALILELLTFCVEHHTYHIKNYIMTKDLLRRVLTLMNSKHTFLALCALRFMRRIIGLKDEFYNRYIIKGNLFEPVINALLDNGTRYNLLNSAAIELFEFIKVEDIKSLIAHIVDNFYKALESIEYVQTFKGLKSKYEQERERQNQRHRYRRDARALEDDEEMWFNEDEDDDEGETVVEKSRSEEDFPESYGKFIQAKKGAANGANGKPAVPPPSPASPNSSSAKTTSLPATPMTKTGLVGLVDYPDDEDEEEEEEESPRKRPRLGSADSQYSKVGVSVLMLQCRLEVFTGPPEWASVAWPPLLAPLLLSTDDEDPGPFTGALTAGDTFVEGETEAGRQDQRHPDFTDWPVLGHFALVSESSAREPISAALSPHLQQVQCLQLQLYVLLHHQGPEHLEVVCGQNWLEHGL</sequence>
<dbReference type="Gene3D" id="3.30.1370.10">
    <property type="entry name" value="K Homology domain, type 1"/>
    <property type="match status" value="1"/>
</dbReference>
<dbReference type="InterPro" id="IPR016024">
    <property type="entry name" value="ARM-type_fold"/>
</dbReference>
<evidence type="ECO:0000313" key="11">
    <source>
        <dbReference type="Proteomes" id="UP001152622"/>
    </source>
</evidence>
<dbReference type="Pfam" id="PF04802">
    <property type="entry name" value="PP4R3"/>
    <property type="match status" value="1"/>
</dbReference>
<gene>
    <name evidence="10" type="ORF">SKAU_G00167910</name>
</gene>
<dbReference type="InterPro" id="IPR036612">
    <property type="entry name" value="KH_dom_type_1_sf"/>
</dbReference>
<dbReference type="EMBL" id="JAINUF010000005">
    <property type="protein sequence ID" value="KAJ8360266.1"/>
    <property type="molecule type" value="Genomic_DNA"/>
</dbReference>